<keyword evidence="3" id="KW-1185">Reference proteome</keyword>
<dbReference type="CDD" id="cd07721">
    <property type="entry name" value="yflN-like_MBL-fold"/>
    <property type="match status" value="1"/>
</dbReference>
<dbReference type="OrthoDB" id="2971563at2"/>
<dbReference type="InterPro" id="IPR001279">
    <property type="entry name" value="Metallo-B-lactamas"/>
</dbReference>
<dbReference type="SMART" id="SM00849">
    <property type="entry name" value="Lactamase_B"/>
    <property type="match status" value="1"/>
</dbReference>
<dbReference type="InterPro" id="IPR036866">
    <property type="entry name" value="RibonucZ/Hydroxyglut_hydro"/>
</dbReference>
<accession>A0A101SZY6</accession>
<proteinExistence type="predicted"/>
<organism evidence="2 3">
    <name type="scientific">Streptomyces griseoruber</name>
    <dbReference type="NCBI Taxonomy" id="1943"/>
    <lineage>
        <taxon>Bacteria</taxon>
        <taxon>Bacillati</taxon>
        <taxon>Actinomycetota</taxon>
        <taxon>Actinomycetes</taxon>
        <taxon>Kitasatosporales</taxon>
        <taxon>Streptomycetaceae</taxon>
        <taxon>Streptomyces</taxon>
    </lineage>
</organism>
<dbReference type="Proteomes" id="UP000052982">
    <property type="component" value="Unassembled WGS sequence"/>
</dbReference>
<evidence type="ECO:0000259" key="1">
    <source>
        <dbReference type="SMART" id="SM00849"/>
    </source>
</evidence>
<feature type="domain" description="Metallo-beta-lactamase" evidence="1">
    <location>
        <begin position="22"/>
        <end position="216"/>
    </location>
</feature>
<dbReference type="AlphaFoldDB" id="A0A101SZY6"/>
<protein>
    <recommendedName>
        <fullName evidence="1">Metallo-beta-lactamase domain-containing protein</fullName>
    </recommendedName>
</protein>
<dbReference type="EMBL" id="LMWW01000025">
    <property type="protein sequence ID" value="KUN83259.1"/>
    <property type="molecule type" value="Genomic_DNA"/>
</dbReference>
<sequence length="241" mass="25299">MGDRATEIRELAPDLFMIRTGFPQVYLWRDGSEVTMIDAGFPGDEPALAAAFAELGFRTTALRRLVLTHHHEDHTGAAADVASWGDVEVVAHRADAPIIRGERQPPRRTLTEEERAVFERLSAGIPPAPPCRVDSEVEAGDVVAIGGGAAVINGAGHTEGSIGLLVRESRVLFTGDLIVTLSGGPTLGYFNDDAASARRSAAAMAAHDVLLLCPGHGDPVADPRVLSGWGAALESSAPGNL</sequence>
<dbReference type="STRING" id="1943.AQJ64_17455"/>
<evidence type="ECO:0000313" key="3">
    <source>
        <dbReference type="Proteomes" id="UP000052982"/>
    </source>
</evidence>
<dbReference type="RefSeq" id="WP_055636328.1">
    <property type="nucleotide sequence ID" value="NZ_KQ948768.1"/>
</dbReference>
<dbReference type="Gene3D" id="3.60.15.10">
    <property type="entry name" value="Ribonuclease Z/Hydroxyacylglutathione hydrolase-like"/>
    <property type="match status" value="1"/>
</dbReference>
<gene>
    <name evidence="2" type="ORF">AQJ64_17455</name>
</gene>
<dbReference type="PANTHER" id="PTHR42951">
    <property type="entry name" value="METALLO-BETA-LACTAMASE DOMAIN-CONTAINING"/>
    <property type="match status" value="1"/>
</dbReference>
<evidence type="ECO:0000313" key="2">
    <source>
        <dbReference type="EMBL" id="KUN83259.1"/>
    </source>
</evidence>
<comment type="caution">
    <text evidence="2">The sequence shown here is derived from an EMBL/GenBank/DDBJ whole genome shotgun (WGS) entry which is preliminary data.</text>
</comment>
<reference evidence="2 3" key="1">
    <citation type="submission" date="2015-10" db="EMBL/GenBank/DDBJ databases">
        <title>Draft genome sequence of Streptomyces griseoruber DSM 40281, type strain for the species Streptomyces griseoruber.</title>
        <authorList>
            <person name="Ruckert C."/>
            <person name="Winkler A."/>
            <person name="Kalinowski J."/>
            <person name="Kampfer P."/>
            <person name="Glaeser S."/>
        </authorList>
    </citation>
    <scope>NUCLEOTIDE SEQUENCE [LARGE SCALE GENOMIC DNA]</scope>
    <source>
        <strain evidence="2 3">DSM 40281</strain>
    </source>
</reference>
<dbReference type="SUPFAM" id="SSF56281">
    <property type="entry name" value="Metallo-hydrolase/oxidoreductase"/>
    <property type="match status" value="1"/>
</dbReference>
<dbReference type="InterPro" id="IPR050855">
    <property type="entry name" value="NDM-1-like"/>
</dbReference>
<dbReference type="Pfam" id="PF00753">
    <property type="entry name" value="Lactamase_B"/>
    <property type="match status" value="1"/>
</dbReference>
<name>A0A101SZY6_9ACTN</name>